<proteinExistence type="predicted"/>
<evidence type="ECO:0000256" key="1">
    <source>
        <dbReference type="SAM" id="SignalP"/>
    </source>
</evidence>
<dbReference type="PATRIC" id="fig|45067.4.peg.737"/>
<evidence type="ECO:0000313" key="2">
    <source>
        <dbReference type="EMBL" id="KTD23573.1"/>
    </source>
</evidence>
<dbReference type="EMBL" id="LNYI01000012">
    <property type="protein sequence ID" value="KTD23573.1"/>
    <property type="molecule type" value="Genomic_DNA"/>
</dbReference>
<dbReference type="eggNOG" id="COG3266">
    <property type="taxonomic scope" value="Bacteria"/>
</dbReference>
<name>A0A0W0VUC1_9GAMM</name>
<dbReference type="Proteomes" id="UP000054869">
    <property type="component" value="Unassembled WGS sequence"/>
</dbReference>
<feature type="chain" id="PRO_5006915134" description="SPOR domain-containing protein" evidence="1">
    <location>
        <begin position="19"/>
        <end position="172"/>
    </location>
</feature>
<dbReference type="InterPro" id="IPR036680">
    <property type="entry name" value="SPOR-like_sf"/>
</dbReference>
<dbReference type="OrthoDB" id="5653957at2"/>
<keyword evidence="1" id="KW-0732">Signal</keyword>
<protein>
    <recommendedName>
        <fullName evidence="4">SPOR domain-containing protein</fullName>
    </recommendedName>
</protein>
<accession>A0A0W0VUC1</accession>
<dbReference type="RefSeq" id="WP_028372736.1">
    <property type="nucleotide sequence ID" value="NZ_CAAAJD010000006.1"/>
</dbReference>
<evidence type="ECO:0008006" key="4">
    <source>
        <dbReference type="Google" id="ProtNLM"/>
    </source>
</evidence>
<dbReference type="GO" id="GO:0042834">
    <property type="term" value="F:peptidoglycan binding"/>
    <property type="evidence" value="ECO:0007669"/>
    <property type="project" value="InterPro"/>
</dbReference>
<evidence type="ECO:0000313" key="3">
    <source>
        <dbReference type="Proteomes" id="UP000054869"/>
    </source>
</evidence>
<sequence length="172" mass="19438">MKTTKFLPVCVCVSSLCACSTFEGSQYTNYPAYQYYPHPSTYFTIYGDVDYRYQRGEVNIPDSYHVGPDHSPVSHKNVDSTWVHSQNPQGYTIEVAGGEKASEVARKLYKVPKNDRTAQIKYHGGDGRAYYKGVYGSYNSYEEAQKALNNLPEDIKQGADIQHWGNIQNNAE</sequence>
<dbReference type="Gene3D" id="3.30.70.1070">
    <property type="entry name" value="Sporulation related repeat"/>
    <property type="match status" value="1"/>
</dbReference>
<dbReference type="PROSITE" id="PS51257">
    <property type="entry name" value="PROKAR_LIPOPROTEIN"/>
    <property type="match status" value="1"/>
</dbReference>
<reference evidence="2 3" key="1">
    <citation type="submission" date="2015-11" db="EMBL/GenBank/DDBJ databases">
        <title>Genomic analysis of 38 Legionella species identifies large and diverse effector repertoires.</title>
        <authorList>
            <person name="Burstein D."/>
            <person name="Amaro F."/>
            <person name="Zusman T."/>
            <person name="Lifshitz Z."/>
            <person name="Cohen O."/>
            <person name="Gilbert J.A."/>
            <person name="Pupko T."/>
            <person name="Shuman H.A."/>
            <person name="Segal G."/>
        </authorList>
    </citation>
    <scope>NUCLEOTIDE SEQUENCE [LARGE SCALE GENOMIC DNA]</scope>
    <source>
        <strain evidence="2 3">ATCC 49751</strain>
    </source>
</reference>
<dbReference type="AlphaFoldDB" id="A0A0W0VUC1"/>
<feature type="signal peptide" evidence="1">
    <location>
        <begin position="1"/>
        <end position="18"/>
    </location>
</feature>
<comment type="caution">
    <text evidence="2">The sequence shown here is derived from an EMBL/GenBank/DDBJ whole genome shotgun (WGS) entry which is preliminary data.</text>
</comment>
<keyword evidence="3" id="KW-1185">Reference proteome</keyword>
<organism evidence="2 3">
    <name type="scientific">Legionella lansingensis</name>
    <dbReference type="NCBI Taxonomy" id="45067"/>
    <lineage>
        <taxon>Bacteria</taxon>
        <taxon>Pseudomonadati</taxon>
        <taxon>Pseudomonadota</taxon>
        <taxon>Gammaproteobacteria</taxon>
        <taxon>Legionellales</taxon>
        <taxon>Legionellaceae</taxon>
        <taxon>Legionella</taxon>
    </lineage>
</organism>
<gene>
    <name evidence="2" type="ORF">Llan_0708</name>
</gene>